<dbReference type="AlphaFoldDB" id="A0A0F9MFX1"/>
<proteinExistence type="predicted"/>
<organism evidence="1">
    <name type="scientific">marine sediment metagenome</name>
    <dbReference type="NCBI Taxonomy" id="412755"/>
    <lineage>
        <taxon>unclassified sequences</taxon>
        <taxon>metagenomes</taxon>
        <taxon>ecological metagenomes</taxon>
    </lineage>
</organism>
<protein>
    <submittedName>
        <fullName evidence="1">Uncharacterized protein</fullName>
    </submittedName>
</protein>
<dbReference type="EMBL" id="LAZR01008967">
    <property type="protein sequence ID" value="KKM75505.1"/>
    <property type="molecule type" value="Genomic_DNA"/>
</dbReference>
<evidence type="ECO:0000313" key="1">
    <source>
        <dbReference type="EMBL" id="KKM75505.1"/>
    </source>
</evidence>
<comment type="caution">
    <text evidence="1">The sequence shown here is derived from an EMBL/GenBank/DDBJ whole genome shotgun (WGS) entry which is preliminary data.</text>
</comment>
<sequence>MAMITLRLKDGHKEGEITLENQGTVSYAAAKSLLYEIMGTSKDTEEIKETENKT</sequence>
<gene>
    <name evidence="1" type="ORF">LCGC14_1389540</name>
</gene>
<name>A0A0F9MFX1_9ZZZZ</name>
<accession>A0A0F9MFX1</accession>
<reference evidence="1" key="1">
    <citation type="journal article" date="2015" name="Nature">
        <title>Complex archaea that bridge the gap between prokaryotes and eukaryotes.</title>
        <authorList>
            <person name="Spang A."/>
            <person name="Saw J.H."/>
            <person name="Jorgensen S.L."/>
            <person name="Zaremba-Niedzwiedzka K."/>
            <person name="Martijn J."/>
            <person name="Lind A.E."/>
            <person name="van Eijk R."/>
            <person name="Schleper C."/>
            <person name="Guy L."/>
            <person name="Ettema T.J."/>
        </authorList>
    </citation>
    <scope>NUCLEOTIDE SEQUENCE</scope>
</reference>